<proteinExistence type="predicted"/>
<dbReference type="EMBL" id="FMWB01000015">
    <property type="protein sequence ID" value="SCZ47626.1"/>
    <property type="molecule type" value="Genomic_DNA"/>
</dbReference>
<evidence type="ECO:0000313" key="1">
    <source>
        <dbReference type="EMBL" id="SCZ47626.1"/>
    </source>
</evidence>
<name>A0A1G5PDM6_9PSED</name>
<reference evidence="2" key="1">
    <citation type="submission" date="2016-10" db="EMBL/GenBank/DDBJ databases">
        <authorList>
            <person name="de Groot N.N."/>
        </authorList>
    </citation>
    <scope>NUCLEOTIDE SEQUENCE [LARGE SCALE GENOMIC DNA]</scope>
    <source>
        <strain evidence="2">DSM 15758</strain>
    </source>
</reference>
<accession>A0A1G5PDM6</accession>
<dbReference type="Proteomes" id="UP000183046">
    <property type="component" value="Unassembled WGS sequence"/>
</dbReference>
<protein>
    <submittedName>
        <fullName evidence="1">Uncharacterized protein</fullName>
    </submittedName>
</protein>
<comment type="caution">
    <text evidence="1">The sequence shown here is derived from an EMBL/GenBank/DDBJ whole genome shotgun (WGS) entry which is preliminary data.</text>
</comment>
<sequence length="58" mass="6400">MLDQVRAWGEIREQTLYLTGTEIVIGQLLGAILTLTRTQATFKLVRIADAAERPSSLA</sequence>
<dbReference type="AlphaFoldDB" id="A0A1G5PDM6"/>
<organism evidence="1 2">
    <name type="scientific">Pseudomonas oryzihabitans</name>
    <dbReference type="NCBI Taxonomy" id="47885"/>
    <lineage>
        <taxon>Bacteria</taxon>
        <taxon>Pseudomonadati</taxon>
        <taxon>Pseudomonadota</taxon>
        <taxon>Gammaproteobacteria</taxon>
        <taxon>Pseudomonadales</taxon>
        <taxon>Pseudomonadaceae</taxon>
        <taxon>Pseudomonas</taxon>
    </lineage>
</organism>
<gene>
    <name evidence="1" type="ORF">SAMN05216279_11523</name>
</gene>
<evidence type="ECO:0000313" key="2">
    <source>
        <dbReference type="Proteomes" id="UP000183046"/>
    </source>
</evidence>